<accession>A0AAV9JBN3</accession>
<protein>
    <submittedName>
        <fullName evidence="1">Uncharacterized protein</fullName>
    </submittedName>
</protein>
<evidence type="ECO:0000313" key="1">
    <source>
        <dbReference type="EMBL" id="KAK4541808.1"/>
    </source>
</evidence>
<gene>
    <name evidence="1" type="ORF">LTR36_007340</name>
</gene>
<dbReference type="AlphaFoldDB" id="A0AAV9JBN3"/>
<dbReference type="Proteomes" id="UP001324427">
    <property type="component" value="Unassembled WGS sequence"/>
</dbReference>
<organism evidence="1 2">
    <name type="scientific">Oleoguttula mirabilis</name>
    <dbReference type="NCBI Taxonomy" id="1507867"/>
    <lineage>
        <taxon>Eukaryota</taxon>
        <taxon>Fungi</taxon>
        <taxon>Dikarya</taxon>
        <taxon>Ascomycota</taxon>
        <taxon>Pezizomycotina</taxon>
        <taxon>Dothideomycetes</taxon>
        <taxon>Dothideomycetidae</taxon>
        <taxon>Mycosphaerellales</taxon>
        <taxon>Teratosphaeriaceae</taxon>
        <taxon>Oleoguttula</taxon>
    </lineage>
</organism>
<reference evidence="1 2" key="1">
    <citation type="submission" date="2021-11" db="EMBL/GenBank/DDBJ databases">
        <title>Black yeast isolated from Biological Soil Crust.</title>
        <authorList>
            <person name="Kurbessoian T."/>
        </authorList>
    </citation>
    <scope>NUCLEOTIDE SEQUENCE [LARGE SCALE GENOMIC DNA]</scope>
    <source>
        <strain evidence="1 2">CCFEE 5522</strain>
    </source>
</reference>
<keyword evidence="2" id="KW-1185">Reference proteome</keyword>
<proteinExistence type="predicted"/>
<dbReference type="EMBL" id="JAVFHQ010000048">
    <property type="protein sequence ID" value="KAK4541808.1"/>
    <property type="molecule type" value="Genomic_DNA"/>
</dbReference>
<sequence>MSGHNLLFPANLATEKPGSYQHRLEVLENIFSLIPAMSDLDTEAVTANDCYGRIEEILAGLLSTYNITLDIGTTPEGKHAYHEKLISKFAEASTPAALRQPLGSGPIQGVLGDCKTFRNDYKNYMAGTETQAGLWPSLVAAVGGLPLVIKAVKVACHNASVMDKILIPLKQ</sequence>
<comment type="caution">
    <text evidence="1">The sequence shown here is derived from an EMBL/GenBank/DDBJ whole genome shotgun (WGS) entry which is preliminary data.</text>
</comment>
<evidence type="ECO:0000313" key="2">
    <source>
        <dbReference type="Proteomes" id="UP001324427"/>
    </source>
</evidence>
<name>A0AAV9JBN3_9PEZI</name>